<evidence type="ECO:0000313" key="2">
    <source>
        <dbReference type="Proteomes" id="UP001152872"/>
    </source>
</evidence>
<dbReference type="EMBL" id="VBTY01000263">
    <property type="protein sequence ID" value="MDG3497018.1"/>
    <property type="molecule type" value="Genomic_DNA"/>
</dbReference>
<dbReference type="Proteomes" id="UP001152872">
    <property type="component" value="Unassembled WGS sequence"/>
</dbReference>
<dbReference type="Gene3D" id="3.30.2310.20">
    <property type="entry name" value="RelE-like"/>
    <property type="match status" value="1"/>
</dbReference>
<name>A0A9X4MAR9_9CYAN</name>
<dbReference type="RefSeq" id="WP_009629223.1">
    <property type="nucleotide sequence ID" value="NZ_VBTY01000263.1"/>
</dbReference>
<keyword evidence="2" id="KW-1185">Reference proteome</keyword>
<dbReference type="AlphaFoldDB" id="A0A9X4MAR9"/>
<gene>
    <name evidence="1" type="ORF">FEV09_20975</name>
</gene>
<protein>
    <submittedName>
        <fullName evidence="1">Uncharacterized protein</fullName>
    </submittedName>
</protein>
<sequence>MTVQFREKALMAYETMPLKQKDKVSSLIKQLDKNHAQRLKSQILKNRDLETWVVKVDKSVRMLFTKNEQGFLIIDIVNYHQ</sequence>
<proteinExistence type="predicted"/>
<organism evidence="1 2">
    <name type="scientific">Pseudanabaena catenata USMAC16</name>
    <dbReference type="NCBI Taxonomy" id="1855837"/>
    <lineage>
        <taxon>Bacteria</taxon>
        <taxon>Bacillati</taxon>
        <taxon>Cyanobacteriota</taxon>
        <taxon>Cyanophyceae</taxon>
        <taxon>Pseudanabaenales</taxon>
        <taxon>Pseudanabaenaceae</taxon>
        <taxon>Pseudanabaena</taxon>
    </lineage>
</organism>
<dbReference type="InterPro" id="IPR035093">
    <property type="entry name" value="RelE/ParE_toxin_dom_sf"/>
</dbReference>
<accession>A0A9X4MAR9</accession>
<reference evidence="1" key="1">
    <citation type="submission" date="2019-05" db="EMBL/GenBank/DDBJ databases">
        <title>Whole genome sequencing of Pseudanabaena catenata USMAC16.</title>
        <authorList>
            <person name="Khan Z."/>
            <person name="Omar W.M."/>
            <person name="Convey P."/>
            <person name="Merican F."/>
            <person name="Najimudin N."/>
        </authorList>
    </citation>
    <scope>NUCLEOTIDE SEQUENCE</scope>
    <source>
        <strain evidence="1">USMAC16</strain>
    </source>
</reference>
<comment type="caution">
    <text evidence="1">The sequence shown here is derived from an EMBL/GenBank/DDBJ whole genome shotgun (WGS) entry which is preliminary data.</text>
</comment>
<evidence type="ECO:0000313" key="1">
    <source>
        <dbReference type="EMBL" id="MDG3497018.1"/>
    </source>
</evidence>